<accession>A0A3B4BF37</accession>
<evidence type="ECO:0000256" key="1">
    <source>
        <dbReference type="SAM" id="MobiDB-lite"/>
    </source>
</evidence>
<feature type="compositionally biased region" description="Gly residues" evidence="1">
    <location>
        <begin position="16"/>
        <end position="28"/>
    </location>
</feature>
<name>A0A3B4BF37_9GOBI</name>
<dbReference type="Pfam" id="PF00078">
    <property type="entry name" value="RVT_1"/>
    <property type="match status" value="1"/>
</dbReference>
<feature type="domain" description="Reverse transcriptase" evidence="2">
    <location>
        <begin position="66"/>
        <end position="148"/>
    </location>
</feature>
<dbReference type="Ensembl" id="ENSPMGT00000030001.1">
    <property type="protein sequence ID" value="ENSPMGP00000028174.1"/>
    <property type="gene ID" value="ENSPMGG00000022678.1"/>
</dbReference>
<proteinExistence type="predicted"/>
<evidence type="ECO:0000259" key="2">
    <source>
        <dbReference type="Pfam" id="PF00078"/>
    </source>
</evidence>
<dbReference type="AlphaFoldDB" id="A0A3B4BF37"/>
<evidence type="ECO:0000313" key="4">
    <source>
        <dbReference type="Proteomes" id="UP000261520"/>
    </source>
</evidence>
<protein>
    <recommendedName>
        <fullName evidence="2">Reverse transcriptase domain-containing protein</fullName>
    </recommendedName>
</protein>
<dbReference type="Proteomes" id="UP000261520">
    <property type="component" value="Unplaced"/>
</dbReference>
<organism evidence="3 4">
    <name type="scientific">Periophthalmus magnuspinnatus</name>
    <dbReference type="NCBI Taxonomy" id="409849"/>
    <lineage>
        <taxon>Eukaryota</taxon>
        <taxon>Metazoa</taxon>
        <taxon>Chordata</taxon>
        <taxon>Craniata</taxon>
        <taxon>Vertebrata</taxon>
        <taxon>Euteleostomi</taxon>
        <taxon>Actinopterygii</taxon>
        <taxon>Neopterygii</taxon>
        <taxon>Teleostei</taxon>
        <taxon>Neoteleostei</taxon>
        <taxon>Acanthomorphata</taxon>
        <taxon>Gobiaria</taxon>
        <taxon>Gobiiformes</taxon>
        <taxon>Gobioidei</taxon>
        <taxon>Gobiidae</taxon>
        <taxon>Oxudercinae</taxon>
        <taxon>Periophthalmus</taxon>
    </lineage>
</organism>
<feature type="region of interest" description="Disordered" evidence="1">
    <location>
        <begin position="1"/>
        <end position="33"/>
    </location>
</feature>
<reference evidence="3" key="2">
    <citation type="submission" date="2025-09" db="UniProtKB">
        <authorList>
            <consortium name="Ensembl"/>
        </authorList>
    </citation>
    <scope>IDENTIFICATION</scope>
</reference>
<sequence length="184" mass="19617">MSSDDGSARGADQMGLGQGLGGWGGGLQGHPAGENKPPCAELCQSSDNQSPLPHISSCSLFHPITFYLGPRVPQCSIWGPLLFTIFINSIGCNLTESLTHLYTDDDVLCASAPSANQAILKLQQDFNGIQNTFKNLKLLLNAHKTKGSRIPLCILSHWAAVGADHHPKQHTAALQLATVTQHSL</sequence>
<evidence type="ECO:0000313" key="3">
    <source>
        <dbReference type="Ensembl" id="ENSPMGP00000028174.1"/>
    </source>
</evidence>
<keyword evidence="4" id="KW-1185">Reference proteome</keyword>
<reference evidence="3" key="1">
    <citation type="submission" date="2025-08" db="UniProtKB">
        <authorList>
            <consortium name="Ensembl"/>
        </authorList>
    </citation>
    <scope>IDENTIFICATION</scope>
</reference>
<dbReference type="STRING" id="409849.ENSPMGP00000028174"/>
<dbReference type="InterPro" id="IPR000477">
    <property type="entry name" value="RT_dom"/>
</dbReference>